<evidence type="ECO:0000256" key="1">
    <source>
        <dbReference type="SAM" id="MobiDB-lite"/>
    </source>
</evidence>
<evidence type="ECO:0000313" key="2">
    <source>
        <dbReference type="EMBL" id="PRD51068.1"/>
    </source>
</evidence>
<keyword evidence="3" id="KW-1185">Reference proteome</keyword>
<accession>A0A2S9JDW0</accession>
<sequence length="90" mass="10236">MIRYGSFHFLPHIQIKASPMRFLLPLLALTTMTLAGCANSGRVSPLVFCDRPSDFNAKIFTDCTPRLGGDSPAKRDRQDRNFYRHRGTTY</sequence>
<dbReference type="AlphaFoldDB" id="A0A2S9JDW0"/>
<evidence type="ECO:0000313" key="3">
    <source>
        <dbReference type="Proteomes" id="UP000238563"/>
    </source>
</evidence>
<gene>
    <name evidence="2" type="ORF">C5750_19715</name>
</gene>
<feature type="region of interest" description="Disordered" evidence="1">
    <location>
        <begin position="66"/>
        <end position="90"/>
    </location>
</feature>
<comment type="caution">
    <text evidence="2">The sequence shown here is derived from an EMBL/GenBank/DDBJ whole genome shotgun (WGS) entry which is preliminary data.</text>
</comment>
<organism evidence="2 3">
    <name type="scientific">Phyllobacterium myrsinacearum</name>
    <dbReference type="NCBI Taxonomy" id="28101"/>
    <lineage>
        <taxon>Bacteria</taxon>
        <taxon>Pseudomonadati</taxon>
        <taxon>Pseudomonadota</taxon>
        <taxon>Alphaproteobacteria</taxon>
        <taxon>Hyphomicrobiales</taxon>
        <taxon>Phyllobacteriaceae</taxon>
        <taxon>Phyllobacterium</taxon>
    </lineage>
</organism>
<proteinExistence type="predicted"/>
<protein>
    <submittedName>
        <fullName evidence="2">Uncharacterized protein</fullName>
    </submittedName>
</protein>
<dbReference type="Proteomes" id="UP000238563">
    <property type="component" value="Unassembled WGS sequence"/>
</dbReference>
<dbReference type="EMBL" id="PVBT01000006">
    <property type="protein sequence ID" value="PRD51068.1"/>
    <property type="molecule type" value="Genomic_DNA"/>
</dbReference>
<reference evidence="2 3" key="1">
    <citation type="submission" date="2018-02" db="EMBL/GenBank/DDBJ databases">
        <title>The draft genome of Phyllobacterium myrsinacearum DSM5892.</title>
        <authorList>
            <person name="Li L."/>
            <person name="Liu L."/>
            <person name="Zhang X."/>
            <person name="Wang T."/>
        </authorList>
    </citation>
    <scope>NUCLEOTIDE SEQUENCE [LARGE SCALE GENOMIC DNA]</scope>
    <source>
        <strain evidence="2 3">DSM 5892</strain>
    </source>
</reference>
<feature type="compositionally biased region" description="Basic and acidic residues" evidence="1">
    <location>
        <begin position="72"/>
        <end position="82"/>
    </location>
</feature>
<name>A0A2S9JDW0_9HYPH</name>